<organism evidence="1 2">
    <name type="scientific">Nelumbo nucifera</name>
    <name type="common">Sacred lotus</name>
    <dbReference type="NCBI Taxonomy" id="4432"/>
    <lineage>
        <taxon>Eukaryota</taxon>
        <taxon>Viridiplantae</taxon>
        <taxon>Streptophyta</taxon>
        <taxon>Embryophyta</taxon>
        <taxon>Tracheophyta</taxon>
        <taxon>Spermatophyta</taxon>
        <taxon>Magnoliopsida</taxon>
        <taxon>Proteales</taxon>
        <taxon>Nelumbonaceae</taxon>
        <taxon>Nelumbo</taxon>
    </lineage>
</organism>
<name>A0A1U8A716_NELNU</name>
<accession>A0A1U8A716</accession>
<gene>
    <name evidence="2" type="primary">LOC104601438</name>
</gene>
<evidence type="ECO:0000313" key="1">
    <source>
        <dbReference type="Proteomes" id="UP000189703"/>
    </source>
</evidence>
<proteinExistence type="predicted"/>
<keyword evidence="1" id="KW-1185">Reference proteome</keyword>
<sequence length="173" mass="17997">MLAALLLIFLLLDGFPAGSSTSLNSGDEKRSDLQWFSWCHGGSRKEVAGKKGHFRCASSIVHEKMAVPYWVPRYTKARQRRPILHKPLLEPPVTNGRGSGYGSGVGSPILSPPPPPPIYGSGGGYSYGYGGGSGNDHYSYGNGYGGGGSGNGYGYDYGNGGGGGGYLLPPPPA</sequence>
<dbReference type="GeneID" id="104601438"/>
<dbReference type="AlphaFoldDB" id="A0A1U8A716"/>
<reference evidence="2" key="1">
    <citation type="submission" date="2025-08" db="UniProtKB">
        <authorList>
            <consortium name="RefSeq"/>
        </authorList>
    </citation>
    <scope>IDENTIFICATION</scope>
</reference>
<dbReference type="RefSeq" id="XP_010263062.1">
    <property type="nucleotide sequence ID" value="XM_010264760.1"/>
</dbReference>
<dbReference type="Proteomes" id="UP000189703">
    <property type="component" value="Unplaced"/>
</dbReference>
<evidence type="ECO:0000313" key="2">
    <source>
        <dbReference type="RefSeq" id="XP_010263062.1"/>
    </source>
</evidence>
<dbReference type="KEGG" id="nnu:104601438"/>
<protein>
    <submittedName>
        <fullName evidence="2">Keratin, type II cytoskeletal 1-like</fullName>
    </submittedName>
</protein>